<feature type="signal peptide" evidence="1">
    <location>
        <begin position="1"/>
        <end position="19"/>
    </location>
</feature>
<evidence type="ECO:0000313" key="3">
    <source>
        <dbReference type="Proteomes" id="UP000484885"/>
    </source>
</evidence>
<reference evidence="2 3" key="1">
    <citation type="submission" date="2020-02" db="EMBL/GenBank/DDBJ databases">
        <authorList>
            <person name="Zhang X.-Y."/>
        </authorList>
    </citation>
    <scope>NUCLEOTIDE SEQUENCE [LARGE SCALE GENOMIC DNA]</scope>
    <source>
        <strain evidence="2 3">C33</strain>
    </source>
</reference>
<evidence type="ECO:0008006" key="4">
    <source>
        <dbReference type="Google" id="ProtNLM"/>
    </source>
</evidence>
<comment type="caution">
    <text evidence="2">The sequence shown here is derived from an EMBL/GenBank/DDBJ whole genome shotgun (WGS) entry which is preliminary data.</text>
</comment>
<accession>A0A845UY90</accession>
<feature type="chain" id="PRO_5032792471" description="PH domain-containing protein" evidence="1">
    <location>
        <begin position="20"/>
        <end position="118"/>
    </location>
</feature>
<sequence>MAACSVMLTFLAACSLVFADLDWGTVFILGVVAMVLGGRATVRLLRPALTLNPDMDGLSYRRGGRWSRRVRYSFVSPWFIGWRGDGLAAFGVFRGQLSKDEFRRLARCLRQSGSSLPE</sequence>
<name>A0A845UY90_9GAMM</name>
<dbReference type="RefSeq" id="WP_164210222.1">
    <property type="nucleotide sequence ID" value="NZ_JAAGSC010000031.1"/>
</dbReference>
<dbReference type="Proteomes" id="UP000484885">
    <property type="component" value="Unassembled WGS sequence"/>
</dbReference>
<organism evidence="2 3">
    <name type="scientific">Wenzhouxiangella limi</name>
    <dbReference type="NCBI Taxonomy" id="2707351"/>
    <lineage>
        <taxon>Bacteria</taxon>
        <taxon>Pseudomonadati</taxon>
        <taxon>Pseudomonadota</taxon>
        <taxon>Gammaproteobacteria</taxon>
        <taxon>Chromatiales</taxon>
        <taxon>Wenzhouxiangellaceae</taxon>
        <taxon>Wenzhouxiangella</taxon>
    </lineage>
</organism>
<proteinExistence type="predicted"/>
<evidence type="ECO:0000256" key="1">
    <source>
        <dbReference type="SAM" id="SignalP"/>
    </source>
</evidence>
<keyword evidence="1" id="KW-0732">Signal</keyword>
<gene>
    <name evidence="2" type="ORF">G3I74_03750</name>
</gene>
<protein>
    <recommendedName>
        <fullName evidence="4">PH domain-containing protein</fullName>
    </recommendedName>
</protein>
<dbReference type="EMBL" id="JAAGSC010000031">
    <property type="protein sequence ID" value="NDY94840.1"/>
    <property type="molecule type" value="Genomic_DNA"/>
</dbReference>
<dbReference type="AlphaFoldDB" id="A0A845UY90"/>
<evidence type="ECO:0000313" key="2">
    <source>
        <dbReference type="EMBL" id="NDY94840.1"/>
    </source>
</evidence>
<keyword evidence="3" id="KW-1185">Reference proteome</keyword>